<gene>
    <name evidence="4" type="primary">dnaB_2</name>
    <name evidence="4" type="ORF">NCTC10138_00758</name>
</gene>
<dbReference type="AlphaFoldDB" id="A0A449BD65"/>
<reference evidence="4 5" key="1">
    <citation type="submission" date="2019-01" db="EMBL/GenBank/DDBJ databases">
        <authorList>
            <consortium name="Pathogen Informatics"/>
        </authorList>
    </citation>
    <scope>NUCLEOTIDE SEQUENCE [LARGE SCALE GENOMIC DNA]</scope>
    <source>
        <strain evidence="4 5">NCTC10138</strain>
    </source>
</reference>
<evidence type="ECO:0000313" key="4">
    <source>
        <dbReference type="EMBL" id="VEU80389.1"/>
    </source>
</evidence>
<dbReference type="KEGG" id="aaxa:NCTC10138_00758"/>
<dbReference type="Pfam" id="PF25888">
    <property type="entry name" value="WHD_DnaB"/>
    <property type="match status" value="1"/>
</dbReference>
<evidence type="ECO:0000256" key="1">
    <source>
        <dbReference type="ARBA" id="ARBA00093462"/>
    </source>
</evidence>
<proteinExistence type="inferred from homology"/>
<organism evidence="4 5">
    <name type="scientific">Haploplasma axanthum</name>
    <name type="common">Acholeplasma axanthum</name>
    <dbReference type="NCBI Taxonomy" id="29552"/>
    <lineage>
        <taxon>Bacteria</taxon>
        <taxon>Bacillati</taxon>
        <taxon>Mycoplasmatota</taxon>
        <taxon>Mollicutes</taxon>
        <taxon>Acholeplasmatales</taxon>
        <taxon>Acholeplasmataceae</taxon>
        <taxon>Haploplasma</taxon>
    </lineage>
</organism>
<evidence type="ECO:0000259" key="3">
    <source>
        <dbReference type="Pfam" id="PF25888"/>
    </source>
</evidence>
<sequence>MKTNSKFSLFMQTDLSSSDFKVLSLLYQPLIGIEAYAIYTTFYNLARKVAEIPHHIFFDMLNIKQNDFIKYREKLEAIGLLETYEKSTSLYLYVIKPPFTAKQFLVDTFLGTYLESEIGEKNLAFLLEIFKVNKPDTIECKNITKSFDDLYEFNTNELLKVNVDLEGRNGNTTKLIRDSIDYNLFVEKLPRALKTSNLFNENFKQKIVQLAYVYQYNVEDLVSIYENAHKGRKNITIEQINLQAKKYYEQKNKELFVKEKIANEDEALSIVPFSVIVDKYVTGDVINKSMALDTINDFISQNNIDPGILNFLVLFILKNKNGALPPVNYLNKVWESWRKKGVQTVSDAMQLQREADEYRKNNAYSKNNTKKEANEPDWLDEYMKDLFKKED</sequence>
<dbReference type="InterPro" id="IPR058660">
    <property type="entry name" value="WHD_DnaB"/>
</dbReference>
<name>A0A449BD65_HAPAX</name>
<accession>A0A449BD65</accession>
<comment type="similarity">
    <text evidence="1">Belongs to the DnaB/DnaD family.</text>
</comment>
<dbReference type="OrthoDB" id="384022at2"/>
<evidence type="ECO:0000313" key="5">
    <source>
        <dbReference type="Proteomes" id="UP000289841"/>
    </source>
</evidence>
<feature type="domain" description="DnaB/C C-terminal" evidence="2">
    <location>
        <begin position="289"/>
        <end position="350"/>
    </location>
</feature>
<dbReference type="InterPro" id="IPR006343">
    <property type="entry name" value="DnaB/C_C"/>
</dbReference>
<feature type="domain" description="Replicative helicase loading/DNA remodeling protein DnaB N-terminal winged helix" evidence="3">
    <location>
        <begin position="1"/>
        <end position="245"/>
    </location>
</feature>
<keyword evidence="5" id="KW-1185">Reference proteome</keyword>
<dbReference type="EMBL" id="LR215048">
    <property type="protein sequence ID" value="VEU80389.1"/>
    <property type="molecule type" value="Genomic_DNA"/>
</dbReference>
<dbReference type="Pfam" id="PF07261">
    <property type="entry name" value="DnaB_2"/>
    <property type="match status" value="1"/>
</dbReference>
<dbReference type="Proteomes" id="UP000289841">
    <property type="component" value="Chromosome"/>
</dbReference>
<evidence type="ECO:0000259" key="2">
    <source>
        <dbReference type="Pfam" id="PF07261"/>
    </source>
</evidence>
<dbReference type="RefSeq" id="WP_026391197.1">
    <property type="nucleotide sequence ID" value="NZ_LR215048.1"/>
</dbReference>
<protein>
    <submittedName>
        <fullName evidence="4">Chromosome replication initiation and membrane attachment protein</fullName>
    </submittedName>
</protein>
<dbReference type="STRING" id="1278311.GCA_000428705_01184"/>